<sequence>MIRSLYAPRPNPYYLLAPDYRRNSAGIRVMHMLCDVLNRSGYEAFIVANVLNPELMTPPLTNQMIALHKQQGLEPIVVYPEVTSGNPLGGDVVVRYLLNTPGFLAGGKNYGEDDIMFAFTKGLLLPGMPEEHVMFLQPIDLNVFTLPEDPARRIPGKICYYQGRTGSGIDKDSLPADAVEITGSYPDTWEGLVEIFQTSEFFYSSATTALSAEAALCGCIGVVIPGKGAPLNFSSEETGNYGVAWGTSSQEIERARQTLPLLRESLEKQEVAFWKALDLFIETTQNAALTSRKAKLERGVAKRLEARDQAARQLQAAPAIAQGHVPNIGVVVLDLQGHNDLLARTLNSLAACAGGAVSTVPLIVSNASPGRSGAHGLKPGDNCVEAINQLVRESACDWLVVVHAGEEFTAAGLLMTSLQLAQMGEYRAVYADEVVRVGHNSFEAALRPDFNLDLLLSYPAGFSRHWLLRRDTWQEMGGFADDCQDAFELQFILRLIESGGVEGLGHISEPLLISDAVPAQDLAEERGVIAQHLQQRGYDHAQVNAPQPGHYQIDYGHAQTPRVSIVILLDGQLPQAQLCMDSLLENTTYSHFEVLLLDRGNQDSAMVDWLSGIEQLGVAQLQVLRYEAEASPIAIRNHACNQASGDYLLFLDSTVGVVGKDWLQQLLNHAMRPEVGCVGAKLLGGDGRIRHAGLVLGLGAAVGDPFLNGPDEPGYMQRLQVDQDCSAVAEQCVMVRRELFVAAGGFDETMASWAPTDLCLKLSQAGYMNVWTPRVRLFIGDPQVSAANADQDDLMYQRWLAVLAQDPAYNKNLSLAAGGAFKLADSAWSLPLSIAGASAPKILAHPARGAVDGQSRLIQPFNALRSEGLIDGAVVRDLMSVAELARFAPDSVVLQRHVEGAQIEAMRRMKVFSQAFKVYELDRYLPDTPMPGFNRENHGPQVLDALRQGLGFMDRLVVASDMLAEVFEGFNPDVQILKTRLDPQPWIGLSSKRQAGDKPRVGLSARGARPDDLELIADVIKALANDVHWVLIGHCPTHLRAFVHEVHTDVDAGYAARLASLNLDFALAPLQNTLLNRCRSHERLLEFGALGIPVIGSDLEPHRGDLPVTLVKDGAAPWMDAIRSHMADLDAAQRLGDSLQQCVRSRWLLDGLHLKTWRDIWLPA</sequence>
<name>A0A1Q8EU28_9PSED</name>
<gene>
    <name evidence="3" type="ORF">BTN82_07630</name>
</gene>
<dbReference type="InterPro" id="IPR001173">
    <property type="entry name" value="Glyco_trans_2-like"/>
</dbReference>
<accession>A0A1Q8EU28</accession>
<proteinExistence type="predicted"/>
<evidence type="ECO:0000313" key="4">
    <source>
        <dbReference type="Proteomes" id="UP000185578"/>
    </source>
</evidence>
<dbReference type="Proteomes" id="UP000185578">
    <property type="component" value="Unassembled WGS sequence"/>
</dbReference>
<reference evidence="3 4" key="1">
    <citation type="submission" date="2016-12" db="EMBL/GenBank/DDBJ databases">
        <authorList>
            <person name="Song W.-J."/>
            <person name="Kurnit D.M."/>
        </authorList>
    </citation>
    <scope>NUCLEOTIDE SEQUENCE [LARGE SCALE GENOMIC DNA]</scope>
    <source>
        <strain evidence="3 4">PCL1601</strain>
    </source>
</reference>
<protein>
    <recommendedName>
        <fullName evidence="2">Glycosyltransferase 2-like domain-containing protein</fullName>
    </recommendedName>
</protein>
<dbReference type="SUPFAM" id="SSF53448">
    <property type="entry name" value="Nucleotide-diphospho-sugar transferases"/>
    <property type="match status" value="2"/>
</dbReference>
<dbReference type="PANTHER" id="PTHR43179:SF7">
    <property type="entry name" value="RHAMNOSYLTRANSFERASE WBBL"/>
    <property type="match status" value="1"/>
</dbReference>
<keyword evidence="1" id="KW-0997">Cell inner membrane</keyword>
<dbReference type="PANTHER" id="PTHR43179">
    <property type="entry name" value="RHAMNOSYLTRANSFERASE WBBL"/>
    <property type="match status" value="1"/>
</dbReference>
<evidence type="ECO:0000259" key="2">
    <source>
        <dbReference type="Pfam" id="PF00535"/>
    </source>
</evidence>
<evidence type="ECO:0000313" key="3">
    <source>
        <dbReference type="EMBL" id="OLF55313.1"/>
    </source>
</evidence>
<feature type="domain" description="Glycosyltransferase 2-like" evidence="2">
    <location>
        <begin position="578"/>
        <end position="739"/>
    </location>
</feature>
<organism evidence="3 4">
    <name type="scientific">Pseudomonas chlororaphis</name>
    <dbReference type="NCBI Taxonomy" id="587753"/>
    <lineage>
        <taxon>Bacteria</taxon>
        <taxon>Pseudomonadati</taxon>
        <taxon>Pseudomonadota</taxon>
        <taxon>Gammaproteobacteria</taxon>
        <taxon>Pseudomonadales</taxon>
        <taxon>Pseudomonadaceae</taxon>
        <taxon>Pseudomonas</taxon>
    </lineage>
</organism>
<dbReference type="RefSeq" id="WP_075118550.1">
    <property type="nucleotide sequence ID" value="NZ_MSCT01000008.1"/>
</dbReference>
<comment type="caution">
    <text evidence="3">The sequence shown here is derived from an EMBL/GenBank/DDBJ whole genome shotgun (WGS) entry which is preliminary data.</text>
</comment>
<dbReference type="Pfam" id="PF00535">
    <property type="entry name" value="Glycos_transf_2"/>
    <property type="match status" value="1"/>
</dbReference>
<dbReference type="OrthoDB" id="9179784at2"/>
<dbReference type="Gene3D" id="3.90.550.10">
    <property type="entry name" value="Spore Coat Polysaccharide Biosynthesis Protein SpsA, Chain A"/>
    <property type="match status" value="1"/>
</dbReference>
<evidence type="ECO:0000256" key="1">
    <source>
        <dbReference type="ARBA" id="ARBA00022519"/>
    </source>
</evidence>
<dbReference type="InterPro" id="IPR029044">
    <property type="entry name" value="Nucleotide-diphossugar_trans"/>
</dbReference>
<dbReference type="AlphaFoldDB" id="A0A1Q8EU28"/>
<dbReference type="EMBL" id="MSCT01000008">
    <property type="protein sequence ID" value="OLF55313.1"/>
    <property type="molecule type" value="Genomic_DNA"/>
</dbReference>
<keyword evidence="1" id="KW-1003">Cell membrane</keyword>
<keyword evidence="1" id="KW-0472">Membrane</keyword>